<evidence type="ECO:0000313" key="5">
    <source>
        <dbReference type="Proteomes" id="UP000308430"/>
    </source>
</evidence>
<gene>
    <name evidence="4" type="ORF">E6C76_09840</name>
</gene>
<name>A0A4S4B044_9RHOO</name>
<dbReference type="Pfam" id="PF02230">
    <property type="entry name" value="Abhydrolase_2"/>
    <property type="match status" value="1"/>
</dbReference>
<dbReference type="PANTHER" id="PTHR10655:SF17">
    <property type="entry name" value="LYSOPHOSPHOLIPASE-LIKE PROTEIN 1"/>
    <property type="match status" value="1"/>
</dbReference>
<organism evidence="4 5">
    <name type="scientific">Pseudothauera nasutitermitis</name>
    <dbReference type="NCBI Taxonomy" id="2565930"/>
    <lineage>
        <taxon>Bacteria</taxon>
        <taxon>Pseudomonadati</taxon>
        <taxon>Pseudomonadota</taxon>
        <taxon>Betaproteobacteria</taxon>
        <taxon>Rhodocyclales</taxon>
        <taxon>Zoogloeaceae</taxon>
        <taxon>Pseudothauera</taxon>
    </lineage>
</organism>
<comment type="similarity">
    <text evidence="1">Belongs to the AB hydrolase superfamily. AB hydrolase 2 family.</text>
</comment>
<dbReference type="RefSeq" id="WP_136348039.1">
    <property type="nucleotide sequence ID" value="NZ_SSOC01000003.1"/>
</dbReference>
<keyword evidence="5" id="KW-1185">Reference proteome</keyword>
<reference evidence="4 5" key="1">
    <citation type="submission" date="2019-04" db="EMBL/GenBank/DDBJ databases">
        <title>Azoarcus nasutitermitis sp. nov. isolated from termite nest.</title>
        <authorList>
            <person name="Lin S.-Y."/>
            <person name="Hameed A."/>
            <person name="Hsu Y.-H."/>
            <person name="Young C.-C."/>
        </authorList>
    </citation>
    <scope>NUCLEOTIDE SEQUENCE [LARGE SCALE GENOMIC DNA]</scope>
    <source>
        <strain evidence="4 5">CC-YHH838</strain>
    </source>
</reference>
<dbReference type="InterPro" id="IPR050565">
    <property type="entry name" value="LYPA1-2/EST-like"/>
</dbReference>
<dbReference type="InterPro" id="IPR029058">
    <property type="entry name" value="AB_hydrolase_fold"/>
</dbReference>
<sequence>MRPEFLPDRIELETAGEPTHALIWLHGLGADGSDFVPVIDELGLPAGTALRCIFPHAPLRPVSCNGGYVMRAWYDILSLSPQERRIDNAGLLESCATVEALIAREAERGIPAARIVLAGFSQGGAVAYTAALRRPEAVAGVVALSTYIPSPGLLTCLAQHAALPVFAAHGDEDEVVSPALGRAARDCLEAGGLRPAWHTYPMGHQVCLPELRDLGNWLTALLRG</sequence>
<proteinExistence type="inferred from homology"/>
<dbReference type="SUPFAM" id="SSF53474">
    <property type="entry name" value="alpha/beta-Hydrolases"/>
    <property type="match status" value="1"/>
</dbReference>
<dbReference type="OrthoDB" id="9801763at2"/>
<accession>A0A4S4B044</accession>
<dbReference type="Proteomes" id="UP000308430">
    <property type="component" value="Unassembled WGS sequence"/>
</dbReference>
<feature type="domain" description="Phospholipase/carboxylesterase/thioesterase" evidence="3">
    <location>
        <begin position="16"/>
        <end position="220"/>
    </location>
</feature>
<comment type="caution">
    <text evidence="4">The sequence shown here is derived from an EMBL/GenBank/DDBJ whole genome shotgun (WGS) entry which is preliminary data.</text>
</comment>
<evidence type="ECO:0000313" key="4">
    <source>
        <dbReference type="EMBL" id="THF65833.1"/>
    </source>
</evidence>
<evidence type="ECO:0000259" key="3">
    <source>
        <dbReference type="Pfam" id="PF02230"/>
    </source>
</evidence>
<dbReference type="InterPro" id="IPR003140">
    <property type="entry name" value="PLipase/COase/thioEstase"/>
</dbReference>
<evidence type="ECO:0000256" key="2">
    <source>
        <dbReference type="ARBA" id="ARBA00022801"/>
    </source>
</evidence>
<dbReference type="Gene3D" id="3.40.50.1820">
    <property type="entry name" value="alpha/beta hydrolase"/>
    <property type="match status" value="1"/>
</dbReference>
<dbReference type="EMBL" id="SSOC01000003">
    <property type="protein sequence ID" value="THF65833.1"/>
    <property type="molecule type" value="Genomic_DNA"/>
</dbReference>
<dbReference type="AlphaFoldDB" id="A0A4S4B044"/>
<dbReference type="GO" id="GO:0016787">
    <property type="term" value="F:hydrolase activity"/>
    <property type="evidence" value="ECO:0007669"/>
    <property type="project" value="UniProtKB-KW"/>
</dbReference>
<evidence type="ECO:0000256" key="1">
    <source>
        <dbReference type="ARBA" id="ARBA00006499"/>
    </source>
</evidence>
<keyword evidence="2" id="KW-0378">Hydrolase</keyword>
<protein>
    <submittedName>
        <fullName evidence="4">Carboxylesterase</fullName>
    </submittedName>
</protein>
<dbReference type="PANTHER" id="PTHR10655">
    <property type="entry name" value="LYSOPHOSPHOLIPASE-RELATED"/>
    <property type="match status" value="1"/>
</dbReference>